<dbReference type="InterPro" id="IPR022485">
    <property type="entry name" value="SHCHC_synthase_MenH"/>
</dbReference>
<comment type="caution">
    <text evidence="5">The sequence shown here is derived from an EMBL/GenBank/DDBJ whole genome shotgun (WGS) entry which is preliminary data.</text>
</comment>
<evidence type="ECO:0000259" key="4">
    <source>
        <dbReference type="Pfam" id="PF00561"/>
    </source>
</evidence>
<dbReference type="InterPro" id="IPR000073">
    <property type="entry name" value="AB_hydrolase_1"/>
</dbReference>
<dbReference type="NCBIfam" id="TIGR03695">
    <property type="entry name" value="menH_SHCHC"/>
    <property type="match status" value="1"/>
</dbReference>
<comment type="pathway">
    <text evidence="3">Quinol/quinone metabolism; 1,4-dihydroxy-2-naphthoate biosynthesis; 1,4-dihydroxy-2-naphthoate from chorismate: step 3/7.</text>
</comment>
<comment type="function">
    <text evidence="3">Catalyzes a proton abstraction reaction that results in 2,5-elimination of pyruvate from 2-succinyl-5-enolpyruvyl-6-hydroxy-3-cyclohexene-1-carboxylate (SEPHCHC) and the formation of 2-succinyl-6-hydroxy-2,4-cyclohexadiene-1-carboxylate (SHCHC).</text>
</comment>
<dbReference type="RefSeq" id="WP_236334814.1">
    <property type="nucleotide sequence ID" value="NZ_JAKIJS010000001.1"/>
</dbReference>
<dbReference type="HAMAP" id="MF_01660">
    <property type="entry name" value="MenH"/>
    <property type="match status" value="1"/>
</dbReference>
<dbReference type="SUPFAM" id="SSF53474">
    <property type="entry name" value="alpha/beta-Hydrolases"/>
    <property type="match status" value="1"/>
</dbReference>
<dbReference type="PANTHER" id="PTHR42916:SF1">
    <property type="entry name" value="PROTEIN PHYLLO, CHLOROPLASTIC"/>
    <property type="match status" value="1"/>
</dbReference>
<comment type="similarity">
    <text evidence="3">Belongs to the AB hydrolase superfamily. MenH family.</text>
</comment>
<dbReference type="PANTHER" id="PTHR42916">
    <property type="entry name" value="2-SUCCINYL-5-ENOLPYRUVYL-6-HYDROXY-3-CYCLOHEXENE-1-CARBOXYLATE SYNTHASE"/>
    <property type="match status" value="1"/>
</dbReference>
<dbReference type="Pfam" id="PF00561">
    <property type="entry name" value="Abhydrolase_1"/>
    <property type="match status" value="1"/>
</dbReference>
<keyword evidence="2 3" id="KW-0456">Lyase</keyword>
<feature type="domain" description="AB hydrolase-1" evidence="4">
    <location>
        <begin position="19"/>
        <end position="255"/>
    </location>
</feature>
<organism evidence="5 6">
    <name type="scientific">Pseudalkalibacillus berkeleyi</name>
    <dbReference type="NCBI Taxonomy" id="1069813"/>
    <lineage>
        <taxon>Bacteria</taxon>
        <taxon>Bacillati</taxon>
        <taxon>Bacillota</taxon>
        <taxon>Bacilli</taxon>
        <taxon>Bacillales</taxon>
        <taxon>Fictibacillaceae</taxon>
        <taxon>Pseudalkalibacillus</taxon>
    </lineage>
</organism>
<dbReference type="InterPro" id="IPR029058">
    <property type="entry name" value="AB_hydrolase_fold"/>
</dbReference>
<evidence type="ECO:0000256" key="1">
    <source>
        <dbReference type="ARBA" id="ARBA00022428"/>
    </source>
</evidence>
<evidence type="ECO:0000256" key="3">
    <source>
        <dbReference type="HAMAP-Rule" id="MF_01660"/>
    </source>
</evidence>
<sequence length="272" mass="31446">MINMNDTNYHVRIEGEGEPLLLLHGFTGSCVDWLPFVDKWKDRYQLILVDLMGHGKTDHPKDVDEYAMNKATEALNHILSELKIESAYVLGYSLGGRVALSFAMRYPKRVKKLILESSSPGLQTEEERLERKRRDDQLADRILRDGIESFVRFWESIPLFKTQLELLSEEDRNRLRTMRLRNSEVGLANSLRGMGTGVQPSWWAHLEQFEIPTTLIVGERDQKFLRIAEEMLKLIPYGNLVVIENAGHTVHLEQPEAFAHTVLQVLHKRKDD</sequence>
<reference evidence="5 6" key="1">
    <citation type="submission" date="2022-01" db="EMBL/GenBank/DDBJ databases">
        <title>Alkalihalobacillus sp. EGI L200015, a novel bacterium isolated from a salt lake sediment.</title>
        <authorList>
            <person name="Gao L."/>
            <person name="Fang B.-Z."/>
            <person name="Li W.-J."/>
        </authorList>
    </citation>
    <scope>NUCLEOTIDE SEQUENCE [LARGE SCALE GENOMIC DNA]</scope>
    <source>
        <strain evidence="5 6">KCTC 12718</strain>
    </source>
</reference>
<protein>
    <recommendedName>
        <fullName evidence="3">Putative 2-succinyl-6-hydroxy-2,4-cyclohexadiene-1-carboxylate synthase</fullName>
        <shortName evidence="3">SHCHC synthase</shortName>
        <ecNumber evidence="3">4.2.99.20</ecNumber>
    </recommendedName>
</protein>
<evidence type="ECO:0000313" key="5">
    <source>
        <dbReference type="EMBL" id="MCF6138392.1"/>
    </source>
</evidence>
<dbReference type="Gene3D" id="3.40.50.1820">
    <property type="entry name" value="alpha/beta hydrolase"/>
    <property type="match status" value="1"/>
</dbReference>
<evidence type="ECO:0000256" key="2">
    <source>
        <dbReference type="ARBA" id="ARBA00023239"/>
    </source>
</evidence>
<dbReference type="InterPro" id="IPR000639">
    <property type="entry name" value="Epox_hydrolase-like"/>
</dbReference>
<dbReference type="PRINTS" id="PR00412">
    <property type="entry name" value="EPOXHYDRLASE"/>
</dbReference>
<keyword evidence="1 3" id="KW-0474">Menaquinone biosynthesis</keyword>
<comment type="catalytic activity">
    <reaction evidence="3">
        <text>5-enolpyruvoyl-6-hydroxy-2-succinyl-cyclohex-3-ene-1-carboxylate = (1R,6R)-6-hydroxy-2-succinyl-cyclohexa-2,4-diene-1-carboxylate + pyruvate</text>
        <dbReference type="Rhea" id="RHEA:25597"/>
        <dbReference type="ChEBI" id="CHEBI:15361"/>
        <dbReference type="ChEBI" id="CHEBI:58689"/>
        <dbReference type="ChEBI" id="CHEBI:58818"/>
        <dbReference type="EC" id="4.2.99.20"/>
    </reaction>
</comment>
<dbReference type="Proteomes" id="UP001649381">
    <property type="component" value="Unassembled WGS sequence"/>
</dbReference>
<gene>
    <name evidence="3 5" type="primary">menH</name>
    <name evidence="5" type="ORF">L2716_11695</name>
</gene>
<dbReference type="EC" id="4.2.99.20" evidence="3"/>
<evidence type="ECO:0000313" key="6">
    <source>
        <dbReference type="Proteomes" id="UP001649381"/>
    </source>
</evidence>
<accession>A0ABS9H062</accession>
<dbReference type="PRINTS" id="PR00111">
    <property type="entry name" value="ABHYDROLASE"/>
</dbReference>
<proteinExistence type="inferred from homology"/>
<dbReference type="EMBL" id="JAKIJS010000001">
    <property type="protein sequence ID" value="MCF6138392.1"/>
    <property type="molecule type" value="Genomic_DNA"/>
</dbReference>
<comment type="subunit">
    <text evidence="3">Monomer.</text>
</comment>
<keyword evidence="6" id="KW-1185">Reference proteome</keyword>
<dbReference type="GO" id="GO:0070205">
    <property type="term" value="F:2-succinyl-6-hydroxy-2,4-cyclohexadiene-1-carboxylate synthase activity"/>
    <property type="evidence" value="ECO:0007669"/>
    <property type="project" value="UniProtKB-EC"/>
</dbReference>
<name>A0ABS9H062_9BACL</name>
<comment type="pathway">
    <text evidence="3">Quinol/quinone metabolism; menaquinone biosynthesis.</text>
</comment>